<keyword evidence="1" id="KW-0175">Coiled coil</keyword>
<accession>Q7LYY4</accession>
<sequence>SDALDRWPVGRDDVGGPNIVPQRWGTSRLVHSLQTRRLGIRKEDSVQTLGSGLIISMVNFVSAGLFRCLPVSCPEDLLVEELVDGLLSLEEELKDKEEEEAVLDGLLSLEEESRGRLRRGPPGEKAPPRGETHRDRQRRAEEKRKRKKEREKEEEKQTAEYLKRKEEEKARRRRRAEKKAADVARRKQEEQERRERKWRQGAEKAKQHSARKEKMQELGIDGYTRQLEGEVESLEAERRKLLQEKEDLMGEVNYWQGRLEAMWLQ</sequence>
<feature type="compositionally biased region" description="Basic and acidic residues" evidence="2">
    <location>
        <begin position="178"/>
        <end position="216"/>
    </location>
</feature>
<feature type="compositionally biased region" description="Basic and acidic residues" evidence="2">
    <location>
        <begin position="126"/>
        <end position="143"/>
    </location>
</feature>
<evidence type="ECO:0000256" key="2">
    <source>
        <dbReference type="SAM" id="MobiDB-lite"/>
    </source>
</evidence>
<reference evidence="3" key="1">
    <citation type="journal article" date="1989" name="Biochem. Biophys. Res. Commun.">
        <title>Human T-cell leukemia virus minus strand transcription in infected T-cells.</title>
        <authorList>
            <person name="Larocca D."/>
            <person name="Chao L.A."/>
            <person name="Seto M.H."/>
            <person name="Brunck T.K."/>
        </authorList>
    </citation>
    <scope>NUCLEOTIDE SEQUENCE</scope>
</reference>
<dbReference type="PRINTS" id="PR02097">
    <property type="entry name" value="HTLV1ZIPPER"/>
</dbReference>
<dbReference type="PIR" id="A33513">
    <property type="entry name" value="A33513"/>
</dbReference>
<feature type="compositionally biased region" description="Basic and acidic residues" evidence="2">
    <location>
        <begin position="150"/>
        <end position="170"/>
    </location>
</feature>
<protein>
    <submittedName>
        <fullName evidence="3">Uncharacterized protein B</fullName>
    </submittedName>
</protein>
<feature type="coiled-coil region" evidence="1">
    <location>
        <begin position="79"/>
        <end position="106"/>
    </location>
</feature>
<dbReference type="GO" id="GO:0016032">
    <property type="term" value="P:viral process"/>
    <property type="evidence" value="ECO:0007669"/>
    <property type="project" value="InterPro"/>
</dbReference>
<name>Q7LYY4_9DELA</name>
<feature type="coiled-coil region" evidence="1">
    <location>
        <begin position="224"/>
        <end position="251"/>
    </location>
</feature>
<evidence type="ECO:0000313" key="3">
    <source>
        <dbReference type="PIR" id="A33513"/>
    </source>
</evidence>
<organism evidence="3">
    <name type="scientific">Human T-cell leukemia virus type I</name>
    <dbReference type="NCBI Taxonomy" id="11908"/>
    <lineage>
        <taxon>Viruses</taxon>
        <taxon>Riboviria</taxon>
        <taxon>Pararnavirae</taxon>
        <taxon>Artverviricota</taxon>
        <taxon>Revtraviricetes</taxon>
        <taxon>Ortervirales</taxon>
        <taxon>Retroviridae</taxon>
        <taxon>Orthoretrovirinae</taxon>
        <taxon>Deltaretrovirus</taxon>
        <taxon>Deltaretrovirus priTlym1</taxon>
        <taxon>Primate T-lymphotropic virus 1</taxon>
    </lineage>
</organism>
<dbReference type="MINT" id="Q7LYY4"/>
<dbReference type="SMR" id="Q7LYY4"/>
<dbReference type="InterPro" id="IPR026220">
    <property type="entry name" value="HTLV1ZIPPER"/>
</dbReference>
<proteinExistence type="predicted"/>
<feature type="region of interest" description="Disordered" evidence="2">
    <location>
        <begin position="112"/>
        <end position="218"/>
    </location>
</feature>
<evidence type="ECO:0000256" key="1">
    <source>
        <dbReference type="SAM" id="Coils"/>
    </source>
</evidence>